<sequence length="512" mass="54578">MSSGISIGVVGGGAATVCLIDALARSEGDPGGITVFEPSPHLWRGRAYQVDTETLRVNAPPDDMSVRAGDPGHFERWLETRDRVTGVRQGVDRMSGARFAPRPVYGAYLEESAYAALAELRRKGWRVDIIGEAVTSAARLADRVLLRTGPGSSRAFDYVVLSVGGDSPKDVYGLGGTPGFVGDPYPVSGALGDIGEDEHVAVIGSGLTAVDIVLSLVSRGHQGPISLLSRRGVLPGVRQRPVHVELRHLTPDRMRGTAKGRRELAVEDVAAVLRAEFRDAGADLDAVIHEIIRVDLEDPVDRLRRQIDEVDSPRMGLRILQRAVPETGPDVWPMLREAEKIQVLRAHYRTIMSLCCPMPPGSAAVLLELVEAGQLEMFSGLLDVTPAEDSGFDVLAADGTAFRADRVISAVNAAEGRIPAGAMPLVTSLIRARAASRHPHGGLQLARATSRLTSNGRPDPRLYGLGNIAAGTLFFTFGIPSLVDRSQDIVAAILEHSATVQAARGEAEPVAA</sequence>
<keyword evidence="3" id="KW-1185">Reference proteome</keyword>
<name>A0A0M8QFN5_9ACTN</name>
<dbReference type="PANTHER" id="PTHR40254:SF1">
    <property type="entry name" value="BLR0577 PROTEIN"/>
    <property type="match status" value="1"/>
</dbReference>
<dbReference type="InterPro" id="IPR036188">
    <property type="entry name" value="FAD/NAD-bd_sf"/>
</dbReference>
<feature type="domain" description="FAD-dependent urate hydroxylase HpyO/Asp monooxygenase CreE-like FAD/NAD(P)-binding" evidence="1">
    <location>
        <begin position="9"/>
        <end position="164"/>
    </location>
</feature>
<dbReference type="OrthoDB" id="101972at2"/>
<proteinExistence type="predicted"/>
<dbReference type="SUPFAM" id="SSF51905">
    <property type="entry name" value="FAD/NAD(P)-binding domain"/>
    <property type="match status" value="2"/>
</dbReference>
<protein>
    <recommendedName>
        <fullName evidence="1">FAD-dependent urate hydroxylase HpyO/Asp monooxygenase CreE-like FAD/NAD(P)-binding domain-containing protein</fullName>
    </recommendedName>
</protein>
<gene>
    <name evidence="2" type="ORF">ADK41_28200</name>
</gene>
<evidence type="ECO:0000313" key="3">
    <source>
        <dbReference type="Proteomes" id="UP000037773"/>
    </source>
</evidence>
<dbReference type="Proteomes" id="UP000037773">
    <property type="component" value="Unassembled WGS sequence"/>
</dbReference>
<accession>A0A0M8QFN5</accession>
<dbReference type="InterPro" id="IPR052189">
    <property type="entry name" value="L-asp_N-monooxygenase_NS-form"/>
</dbReference>
<reference evidence="2 3" key="1">
    <citation type="submission" date="2015-07" db="EMBL/GenBank/DDBJ databases">
        <authorList>
            <person name="Noorani M."/>
        </authorList>
    </citation>
    <scope>NUCLEOTIDE SEQUENCE [LARGE SCALE GENOMIC DNA]</scope>
    <source>
        <strain evidence="2 3">NRRL B-24567</strain>
    </source>
</reference>
<comment type="caution">
    <text evidence="2">The sequence shown here is derived from an EMBL/GenBank/DDBJ whole genome shotgun (WGS) entry which is preliminary data.</text>
</comment>
<dbReference type="PATRIC" id="fig|36816.3.peg.6105"/>
<dbReference type="PANTHER" id="PTHR40254">
    <property type="entry name" value="BLR0577 PROTEIN"/>
    <property type="match status" value="1"/>
</dbReference>
<dbReference type="RefSeq" id="WP_051843338.1">
    <property type="nucleotide sequence ID" value="NZ_JBFBKA010000017.1"/>
</dbReference>
<dbReference type="Gene3D" id="3.50.50.60">
    <property type="entry name" value="FAD/NAD(P)-binding domain"/>
    <property type="match status" value="1"/>
</dbReference>
<evidence type="ECO:0000313" key="2">
    <source>
        <dbReference type="EMBL" id="KOT33285.1"/>
    </source>
</evidence>
<dbReference type="AlphaFoldDB" id="A0A0M8QFN5"/>
<dbReference type="EMBL" id="LGCN01000224">
    <property type="protein sequence ID" value="KOT33285.1"/>
    <property type="molecule type" value="Genomic_DNA"/>
</dbReference>
<dbReference type="InterPro" id="IPR038732">
    <property type="entry name" value="HpyO/CreE_NAD-binding"/>
</dbReference>
<organism evidence="2 3">
    <name type="scientific">Streptomyces caelestis</name>
    <dbReference type="NCBI Taxonomy" id="36816"/>
    <lineage>
        <taxon>Bacteria</taxon>
        <taxon>Bacillati</taxon>
        <taxon>Actinomycetota</taxon>
        <taxon>Actinomycetes</taxon>
        <taxon>Kitasatosporales</taxon>
        <taxon>Streptomycetaceae</taxon>
        <taxon>Streptomyces</taxon>
    </lineage>
</organism>
<evidence type="ECO:0000259" key="1">
    <source>
        <dbReference type="Pfam" id="PF13454"/>
    </source>
</evidence>
<dbReference type="Pfam" id="PF13454">
    <property type="entry name" value="NAD_binding_9"/>
    <property type="match status" value="1"/>
</dbReference>